<evidence type="ECO:0000259" key="6">
    <source>
        <dbReference type="Pfam" id="PF02776"/>
    </source>
</evidence>
<keyword evidence="1" id="KW-0808">Transferase</keyword>
<name>A0A0L7B3L3_BIFBR</name>
<dbReference type="RefSeq" id="WP_014483509.1">
    <property type="nucleotide sequence ID" value="NZ_AVQD01000006.1"/>
</dbReference>
<dbReference type="CDD" id="cd07037">
    <property type="entry name" value="TPP_PYR_MenD"/>
    <property type="match status" value="1"/>
</dbReference>
<keyword evidence="5" id="KW-0464">Manganese</keyword>
<dbReference type="Proteomes" id="UP000037193">
    <property type="component" value="Unassembled WGS sequence"/>
</dbReference>
<dbReference type="GO" id="GO:0030976">
    <property type="term" value="F:thiamine pyrophosphate binding"/>
    <property type="evidence" value="ECO:0007669"/>
    <property type="project" value="InterPro"/>
</dbReference>
<dbReference type="InterPro" id="IPR004433">
    <property type="entry name" value="MenaQ_synth_MenD"/>
</dbReference>
<dbReference type="InterPro" id="IPR029061">
    <property type="entry name" value="THDP-binding"/>
</dbReference>
<keyword evidence="2" id="KW-0479">Metal-binding</keyword>
<accession>A0A0L7B3L3</accession>
<keyword evidence="4" id="KW-0786">Thiamine pyrophosphate</keyword>
<dbReference type="GO" id="GO:0000287">
    <property type="term" value="F:magnesium ion binding"/>
    <property type="evidence" value="ECO:0007669"/>
    <property type="project" value="UniProtKB-ARBA"/>
</dbReference>
<evidence type="ECO:0000256" key="5">
    <source>
        <dbReference type="ARBA" id="ARBA00023211"/>
    </source>
</evidence>
<dbReference type="EMBL" id="AVQD01000006">
    <property type="protein sequence ID" value="KOA42097.1"/>
    <property type="molecule type" value="Genomic_DNA"/>
</dbReference>
<evidence type="ECO:0000313" key="7">
    <source>
        <dbReference type="EMBL" id="KOA42097.1"/>
    </source>
</evidence>
<dbReference type="Gene3D" id="3.40.50.1220">
    <property type="entry name" value="TPP-binding domain"/>
    <property type="match status" value="1"/>
</dbReference>
<reference evidence="7 8" key="1">
    <citation type="journal article" date="2015" name="Int J Genomics">
        <title>Comparative Genomics Revealed Genetic Diversity and Species/Strain-Level Differences in Carbohydrate Metabolism of Three Probiotic Bifidobacterial Species.</title>
        <authorList>
            <person name="Odamaki T."/>
            <person name="Horigome A."/>
            <person name="Sugahara H."/>
            <person name="Hashikura N."/>
            <person name="Minami J."/>
            <person name="Xiao J.Z."/>
            <person name="Abe F."/>
        </authorList>
    </citation>
    <scope>NUCLEOTIDE SEQUENCE [LARGE SCALE GENOMIC DNA]</scope>
    <source>
        <strain evidence="7 8">MCC 1128</strain>
    </source>
</reference>
<dbReference type="Gene3D" id="3.40.50.970">
    <property type="match status" value="2"/>
</dbReference>
<organism evidence="7 8">
    <name type="scientific">Bifidobacterium breve MCC 1128</name>
    <dbReference type="NCBI Taxonomy" id="1365965"/>
    <lineage>
        <taxon>Bacteria</taxon>
        <taxon>Bacillati</taxon>
        <taxon>Actinomycetota</taxon>
        <taxon>Actinomycetes</taxon>
        <taxon>Bifidobacteriales</taxon>
        <taxon>Bifidobacteriaceae</taxon>
        <taxon>Bifidobacterium</taxon>
    </lineage>
</organism>
<comment type="caution">
    <text evidence="7">The sequence shown here is derived from an EMBL/GenBank/DDBJ whole genome shotgun (WGS) entry which is preliminary data.</text>
</comment>
<sequence length="596" mass="66693">MQAIKHAHERNARIVVSLLKQHGVKNIIVSPGSTNLPVVVSVQHDPYFHVYSCVDERSAAYMACGMAATTGEPVALSCTGATASRNYLPGLTEAYYRKLPVIAITSFNGDWNIGQLLPQTLDRRIVQNDVALVSVDLPVIKDETDALYCNRLVNQAILESIRHGGGPVHINLPTVYDNTMDPGPVPVSRCIRRYMPSDPFPEIGSHRNIVIHIGAHIRFSKEAEQSISDFADRYDAVVLCDHTSNYHGHNRLLGTLTTDNLHSGSAQWDALKPDLVISMGEISGDYPTTNYLKAVHAETWRVSLDGELRDRFDGLTKVFECDTEEFFKRYAAFGEQNGNTPVNRYFAQWEQYDESLRRSLPDLPYSGRWIAEQTAKRIPEKSIMHFAILNALRSWNYFELNPSIRCYCNTGGFGIDGALSTTFGSALAEPNTLHFVVIGDLAFFYDMNSLGNRDMMANIRILLVNNGIGDEMRMPYSTGFRLHGEELPYVCAQGHYRAQNAFDSLAKAWCEALGFKYMSASSKQEYLERLPEFLTTQSDSPIILECHTTPDDDSQAGGALQLLDQDYVNKKKLKDAIKNVVPDSMLRTAKTILSRK</sequence>
<dbReference type="GeneID" id="29240994"/>
<feature type="domain" description="Thiamine pyrophosphate enzyme N-terminal TPP-binding" evidence="6">
    <location>
        <begin position="12"/>
        <end position="119"/>
    </location>
</feature>
<dbReference type="PANTHER" id="PTHR42916">
    <property type="entry name" value="2-SUCCINYL-5-ENOLPYRUVYL-6-HYDROXY-3-CYCLOHEXENE-1-CARBOXYLATE SYNTHASE"/>
    <property type="match status" value="1"/>
</dbReference>
<dbReference type="GO" id="GO:0070204">
    <property type="term" value="F:2-succinyl-5-enolpyruvyl-6-hydroxy-3-cyclohexene-1-carboxylic-acid synthase activity"/>
    <property type="evidence" value="ECO:0007669"/>
    <property type="project" value="InterPro"/>
</dbReference>
<keyword evidence="3" id="KW-0460">Magnesium</keyword>
<dbReference type="PANTHER" id="PTHR42916:SF1">
    <property type="entry name" value="PROTEIN PHYLLO, CHLOROPLASTIC"/>
    <property type="match status" value="1"/>
</dbReference>
<dbReference type="SUPFAM" id="SSF52518">
    <property type="entry name" value="Thiamin diphosphate-binding fold (THDP-binding)"/>
    <property type="match status" value="2"/>
</dbReference>
<protein>
    <submittedName>
        <fullName evidence="7">2-succinyl-5-enolpyruvyl-6-hydroxy-3-cyclohexene-1-carboxylic-acid synthase</fullName>
    </submittedName>
</protein>
<evidence type="ECO:0000256" key="2">
    <source>
        <dbReference type="ARBA" id="ARBA00022723"/>
    </source>
</evidence>
<dbReference type="InterPro" id="IPR012001">
    <property type="entry name" value="Thiamin_PyroP_enz_TPP-bd_dom"/>
</dbReference>
<proteinExistence type="predicted"/>
<gene>
    <name evidence="7" type="ORF">BBM1128_03775</name>
</gene>
<dbReference type="Pfam" id="PF02776">
    <property type="entry name" value="TPP_enzyme_N"/>
    <property type="match status" value="1"/>
</dbReference>
<evidence type="ECO:0000256" key="3">
    <source>
        <dbReference type="ARBA" id="ARBA00022842"/>
    </source>
</evidence>
<dbReference type="GO" id="GO:0009234">
    <property type="term" value="P:menaquinone biosynthetic process"/>
    <property type="evidence" value="ECO:0007669"/>
    <property type="project" value="InterPro"/>
</dbReference>
<dbReference type="PIRSF" id="PIRSF004983">
    <property type="entry name" value="MenD"/>
    <property type="match status" value="1"/>
</dbReference>
<evidence type="ECO:0000313" key="8">
    <source>
        <dbReference type="Proteomes" id="UP000037193"/>
    </source>
</evidence>
<dbReference type="PATRIC" id="fig|1365965.3.peg.768"/>
<evidence type="ECO:0000256" key="1">
    <source>
        <dbReference type="ARBA" id="ARBA00022679"/>
    </source>
</evidence>
<dbReference type="AlphaFoldDB" id="A0A0L7B3L3"/>
<evidence type="ECO:0000256" key="4">
    <source>
        <dbReference type="ARBA" id="ARBA00023052"/>
    </source>
</evidence>